<gene>
    <name evidence="4" type="ORF">AYI68_g4667</name>
</gene>
<comment type="caution">
    <text evidence="4">The sequence shown here is derived from an EMBL/GenBank/DDBJ whole genome shotgun (WGS) entry which is preliminary data.</text>
</comment>
<proteinExistence type="inferred from homology"/>
<evidence type="ECO:0000256" key="1">
    <source>
        <dbReference type="ARBA" id="ARBA00007920"/>
    </source>
</evidence>
<dbReference type="InterPro" id="IPR044294">
    <property type="entry name" value="Lipase-like"/>
</dbReference>
<dbReference type="Proteomes" id="UP000187455">
    <property type="component" value="Unassembled WGS sequence"/>
</dbReference>
<dbReference type="Pfam" id="PF05057">
    <property type="entry name" value="DUF676"/>
    <property type="match status" value="1"/>
</dbReference>
<comment type="similarity">
    <text evidence="1">Belongs to the putative lipase ROG1 family.</text>
</comment>
<dbReference type="EMBL" id="LSSL01002650">
    <property type="protein sequence ID" value="OLY81234.1"/>
    <property type="molecule type" value="Genomic_DNA"/>
</dbReference>
<dbReference type="OrthoDB" id="5368485at2759"/>
<feature type="compositionally biased region" description="Polar residues" evidence="2">
    <location>
        <begin position="766"/>
        <end position="775"/>
    </location>
</feature>
<dbReference type="InterPro" id="IPR007751">
    <property type="entry name" value="DUF676_lipase-like"/>
</dbReference>
<evidence type="ECO:0000256" key="2">
    <source>
        <dbReference type="SAM" id="MobiDB-lite"/>
    </source>
</evidence>
<protein>
    <submittedName>
        <fullName evidence="4">Putative lipase</fullName>
    </submittedName>
</protein>
<feature type="domain" description="DUF676" evidence="3">
    <location>
        <begin position="308"/>
        <end position="481"/>
    </location>
</feature>
<dbReference type="Gene3D" id="3.40.50.1820">
    <property type="entry name" value="alpha/beta hydrolase"/>
    <property type="match status" value="1"/>
</dbReference>
<feature type="region of interest" description="Disordered" evidence="2">
    <location>
        <begin position="150"/>
        <end position="177"/>
    </location>
</feature>
<feature type="region of interest" description="Disordered" evidence="2">
    <location>
        <begin position="732"/>
        <end position="778"/>
    </location>
</feature>
<feature type="compositionally biased region" description="Polar residues" evidence="2">
    <location>
        <begin position="166"/>
        <end position="177"/>
    </location>
</feature>
<evidence type="ECO:0000313" key="5">
    <source>
        <dbReference type="Proteomes" id="UP000187455"/>
    </source>
</evidence>
<evidence type="ECO:0000313" key="4">
    <source>
        <dbReference type="EMBL" id="OLY81234.1"/>
    </source>
</evidence>
<accession>A0A1R0GWF3</accession>
<sequence length="1090" mass="122407">MSSLLVSTAQNLLNPDPEDVILDEVYGSLSIGDICRYRLSLTIDLPCEVIDGKTVFGSQDYILEKPRKFESTSNSFNPDLTNSEIPKLSSVSNSLENSFKGWNLGSVPRKIIITAINTSPIHKNLSLLKKEGPYSLSVLIKPDIDNKTPFKLPKTKKSSKFDKGSNKSNSVINSDSFISQKNHSKTPRLKEKPASCLAILCSGSWGTSVPLQELVKQEVEDWVSGKKDTRISVGEDGSLQLKFKYTISAISEVILPPAAVSFKINVKASRSNFQDISSTSAKLSLTDDTASLFQLPDPSIFKDESEPGIHLVVLSHGIHGSRLDLLYLHEQLLLKSNIKRKKLGANENRRVVLLTHDVNHGKTVDGIEAGGKRIANRIMELVFWFENEEWYKSRCNNELAPNHRISFIGHSLGGLYNVSSIEHLSIATSYRFFQIFKPINFISLASPWLGIFELGNVAQWACSWGILRQTGQDLLLGNMDRYEDEPLNSFECDPELHSGDSVHQSQNIKDQTCSKDFCLVHGNLDKNNLINSKYVDNAPDSFYDSKEYPNNSSTSVQYLDVRPGLFTETYIFKLSNPNSAAHKSLRLFKFHTAYANTKSDWEVGFLTSSILLDPKSIQEDLDFTQEDYQYNTDLLRNSDYEMSSNIFSERSLSQRKDGFSLDSEKNFNSSSDLEQKYNSPKSPLLADYSTVSSALSPWPVQVLINPLFSLFRNALSVLGLIDKERDHLVLRESGPSVPGVEHETNKKTTRPGNSFDPQYNLPFSGPKNNGSSSDSDQPRIFSASIDESVIKASFSGGNAGIENAISKKETDLYELSNYSLLTQKREYKLWALDYNSSKSTIVYDQEVPEADPLFNNFPCSDPLFTINKSNSLDSDHLSYSDLPGGYLSRSLDLRHSALSDFISTKSEIQLKDKSEIKSEIPTNIFEENNKKFIESHLSIGPLNNTVEKPTSINFPPSKSEIASDSPFHRSFSLVENHSKSNSKLPINHRNKSFPFVDSPEILNYPNRTRDDFASKDISYIAPFGIADSDNSRSAAWIQKMAQNWHTCICWRIVAVKFEYDAHHQIIVRREGSNNRGIPVIHHLLNNHDFD</sequence>
<dbReference type="InterPro" id="IPR029058">
    <property type="entry name" value="AB_hydrolase_fold"/>
</dbReference>
<dbReference type="PANTHER" id="PTHR12482:SF62">
    <property type="entry name" value="LIPASE ROG1-RELATED"/>
    <property type="match status" value="1"/>
</dbReference>
<dbReference type="AlphaFoldDB" id="A0A1R0GWF3"/>
<dbReference type="SUPFAM" id="SSF53474">
    <property type="entry name" value="alpha/beta-Hydrolases"/>
    <property type="match status" value="1"/>
</dbReference>
<dbReference type="PANTHER" id="PTHR12482">
    <property type="entry name" value="LIPASE ROG1-RELATED-RELATED"/>
    <property type="match status" value="1"/>
</dbReference>
<evidence type="ECO:0000259" key="3">
    <source>
        <dbReference type="Pfam" id="PF05057"/>
    </source>
</evidence>
<keyword evidence="5" id="KW-1185">Reference proteome</keyword>
<dbReference type="GO" id="GO:0047372">
    <property type="term" value="F:monoacylglycerol lipase activity"/>
    <property type="evidence" value="ECO:0007669"/>
    <property type="project" value="TreeGrafter"/>
</dbReference>
<name>A0A1R0GWF3_9FUNG</name>
<reference evidence="4 5" key="1">
    <citation type="journal article" date="2016" name="Mol. Biol. Evol.">
        <title>Genome-Wide Survey of Gut Fungi (Harpellales) Reveals the First Horizontally Transferred Ubiquitin Gene from a Mosquito Host.</title>
        <authorList>
            <person name="Wang Y."/>
            <person name="White M.M."/>
            <person name="Kvist S."/>
            <person name="Moncalvo J.M."/>
        </authorList>
    </citation>
    <scope>NUCLEOTIDE SEQUENCE [LARGE SCALE GENOMIC DNA]</scope>
    <source>
        <strain evidence="4 5">ALG-7-W6</strain>
    </source>
</reference>
<organism evidence="4 5">
    <name type="scientific">Smittium mucronatum</name>
    <dbReference type="NCBI Taxonomy" id="133383"/>
    <lineage>
        <taxon>Eukaryota</taxon>
        <taxon>Fungi</taxon>
        <taxon>Fungi incertae sedis</taxon>
        <taxon>Zoopagomycota</taxon>
        <taxon>Kickxellomycotina</taxon>
        <taxon>Harpellomycetes</taxon>
        <taxon>Harpellales</taxon>
        <taxon>Legeriomycetaceae</taxon>
        <taxon>Smittium</taxon>
    </lineage>
</organism>